<organism evidence="7 8">
    <name type="scientific">Clostridium estertheticum subsp. estertheticum</name>
    <dbReference type="NCBI Taxonomy" id="1552"/>
    <lineage>
        <taxon>Bacteria</taxon>
        <taxon>Bacillati</taxon>
        <taxon>Bacillota</taxon>
        <taxon>Clostridia</taxon>
        <taxon>Eubacteriales</taxon>
        <taxon>Clostridiaceae</taxon>
        <taxon>Clostridium</taxon>
    </lineage>
</organism>
<dbReference type="EMBL" id="CP015756">
    <property type="protein sequence ID" value="APC40966.1"/>
    <property type="molecule type" value="Genomic_DNA"/>
</dbReference>
<evidence type="ECO:0000313" key="7">
    <source>
        <dbReference type="EMBL" id="APC40966.1"/>
    </source>
</evidence>
<keyword evidence="1" id="KW-0808">Transferase</keyword>
<keyword evidence="3 7" id="KW-0418">Kinase</keyword>
<evidence type="ECO:0000313" key="8">
    <source>
        <dbReference type="Proteomes" id="UP000182569"/>
    </source>
</evidence>
<evidence type="ECO:0000256" key="1">
    <source>
        <dbReference type="ARBA" id="ARBA00022679"/>
    </source>
</evidence>
<dbReference type="Pfam" id="PF04265">
    <property type="entry name" value="TPK_B1_binding"/>
    <property type="match status" value="1"/>
</dbReference>
<feature type="domain" description="Thiamin pyrophosphokinase thiamin-binding" evidence="6">
    <location>
        <begin position="146"/>
        <end position="205"/>
    </location>
</feature>
<dbReference type="SUPFAM" id="SSF63862">
    <property type="entry name" value="Thiamin pyrophosphokinase, substrate-binding domain"/>
    <property type="match status" value="1"/>
</dbReference>
<dbReference type="InterPro" id="IPR053149">
    <property type="entry name" value="TPK"/>
</dbReference>
<dbReference type="STRING" id="1552.A7L45_13235"/>
<sequence length="211" mass="23201">MKVIIISGGAPPSKELLIKEMTKDIFLIAADSGANCLYHYNIMPDLLVGDFDSIDKEILGYYKKNKCTIDIYPTEKDFTDTEIAVRNAIGMKPSEIVLLGCTGSRIDHLLGNIGMLKICLENKVNASIKDNNNIIMLVNDSTLLNGIVGKIFSVQSYGDEIIGLTIEGAKYPLDNYNLKIGESISISNEFACPQVKLKFKAGMLMIILSKD</sequence>
<dbReference type="AlphaFoldDB" id="A0A1J0GJ70"/>
<dbReference type="GO" id="GO:0009229">
    <property type="term" value="P:thiamine diphosphate biosynthetic process"/>
    <property type="evidence" value="ECO:0007669"/>
    <property type="project" value="InterPro"/>
</dbReference>
<dbReference type="OrthoDB" id="9804377at2"/>
<keyword evidence="2" id="KW-0547">Nucleotide-binding</keyword>
<dbReference type="NCBIfam" id="TIGR01378">
    <property type="entry name" value="thi_PPkinase"/>
    <property type="match status" value="1"/>
</dbReference>
<dbReference type="SMART" id="SM00983">
    <property type="entry name" value="TPK_B1_binding"/>
    <property type="match status" value="1"/>
</dbReference>
<dbReference type="InterPro" id="IPR036759">
    <property type="entry name" value="TPK_catalytic_sf"/>
</dbReference>
<evidence type="ECO:0000256" key="2">
    <source>
        <dbReference type="ARBA" id="ARBA00022741"/>
    </source>
</evidence>
<dbReference type="Proteomes" id="UP000182569">
    <property type="component" value="Chromosome"/>
</dbReference>
<dbReference type="InterPro" id="IPR036371">
    <property type="entry name" value="TPK_B1-bd_sf"/>
</dbReference>
<name>A0A1J0GJ70_9CLOT</name>
<evidence type="ECO:0000256" key="3">
    <source>
        <dbReference type="ARBA" id="ARBA00022777"/>
    </source>
</evidence>
<dbReference type="CDD" id="cd07995">
    <property type="entry name" value="TPK"/>
    <property type="match status" value="1"/>
</dbReference>
<dbReference type="KEGG" id="ceu:A7L45_13235"/>
<dbReference type="PANTHER" id="PTHR41299">
    <property type="entry name" value="THIAMINE PYROPHOSPHOKINASE"/>
    <property type="match status" value="1"/>
</dbReference>
<dbReference type="GO" id="GO:0016301">
    <property type="term" value="F:kinase activity"/>
    <property type="evidence" value="ECO:0007669"/>
    <property type="project" value="UniProtKB-KW"/>
</dbReference>
<dbReference type="GO" id="GO:0005524">
    <property type="term" value="F:ATP binding"/>
    <property type="evidence" value="ECO:0007669"/>
    <property type="project" value="UniProtKB-KW"/>
</dbReference>
<dbReference type="InterPro" id="IPR007371">
    <property type="entry name" value="TPK_catalytic"/>
</dbReference>
<gene>
    <name evidence="7" type="ORF">A7L45_13235</name>
</gene>
<dbReference type="PANTHER" id="PTHR41299:SF1">
    <property type="entry name" value="THIAMINE PYROPHOSPHOKINASE"/>
    <property type="match status" value="1"/>
</dbReference>
<reference evidence="8" key="1">
    <citation type="journal article" date="2016" name="Front. Microbiol.">
        <title>Complete Genome Sequence of Clostridium estertheticum DSM 8809, a Microbe Identified in Spoiled Vacuum Packed Beef.</title>
        <authorList>
            <person name="Yu Z."/>
            <person name="Gunn L."/>
            <person name="Brennan E."/>
            <person name="Reid R."/>
            <person name="Wall P.G."/>
            <person name="Gaora O.P."/>
            <person name="Hurley D."/>
            <person name="Bolton D."/>
            <person name="Fanning S."/>
        </authorList>
    </citation>
    <scope>NUCLEOTIDE SEQUENCE [LARGE SCALE GENOMIC DNA]</scope>
    <source>
        <strain evidence="8">DSM 8809</strain>
    </source>
</reference>
<proteinExistence type="predicted"/>
<dbReference type="GO" id="GO:0004788">
    <property type="term" value="F:thiamine diphosphokinase activity"/>
    <property type="evidence" value="ECO:0007669"/>
    <property type="project" value="UniProtKB-UniRule"/>
</dbReference>
<dbReference type="GO" id="GO:0006772">
    <property type="term" value="P:thiamine metabolic process"/>
    <property type="evidence" value="ECO:0007669"/>
    <property type="project" value="UniProtKB-UniRule"/>
</dbReference>
<protein>
    <recommendedName>
        <fullName evidence="5">Thiamine diphosphokinase</fullName>
        <ecNumber evidence="5">2.7.6.2</ecNumber>
    </recommendedName>
</protein>
<keyword evidence="8" id="KW-1185">Reference proteome</keyword>
<keyword evidence="4" id="KW-0067">ATP-binding</keyword>
<dbReference type="RefSeq" id="WP_071613259.1">
    <property type="nucleotide sequence ID" value="NZ_CP015756.1"/>
</dbReference>
<dbReference type="Pfam" id="PF04263">
    <property type="entry name" value="TPK_catalytic"/>
    <property type="match status" value="1"/>
</dbReference>
<evidence type="ECO:0000256" key="5">
    <source>
        <dbReference type="NCBIfam" id="TIGR01378"/>
    </source>
</evidence>
<dbReference type="SUPFAM" id="SSF63999">
    <property type="entry name" value="Thiamin pyrophosphokinase, catalytic domain"/>
    <property type="match status" value="1"/>
</dbReference>
<dbReference type="InterPro" id="IPR007373">
    <property type="entry name" value="Thiamin_PyroPKinase_B1-bd"/>
</dbReference>
<dbReference type="EC" id="2.7.6.2" evidence="5"/>
<dbReference type="Gene3D" id="3.40.50.10240">
    <property type="entry name" value="Thiamin pyrophosphokinase, catalytic domain"/>
    <property type="match status" value="1"/>
</dbReference>
<evidence type="ECO:0000259" key="6">
    <source>
        <dbReference type="SMART" id="SM00983"/>
    </source>
</evidence>
<accession>A0A1J0GJ70</accession>
<dbReference type="GO" id="GO:0030975">
    <property type="term" value="F:thiamine binding"/>
    <property type="evidence" value="ECO:0007669"/>
    <property type="project" value="InterPro"/>
</dbReference>
<evidence type="ECO:0000256" key="4">
    <source>
        <dbReference type="ARBA" id="ARBA00022840"/>
    </source>
</evidence>
<dbReference type="InterPro" id="IPR006282">
    <property type="entry name" value="Thi_PPkinase"/>
</dbReference>